<dbReference type="EMBL" id="AEYP01058992">
    <property type="status" value="NOT_ANNOTATED_CDS"/>
    <property type="molecule type" value="Genomic_DNA"/>
</dbReference>
<reference evidence="1" key="1">
    <citation type="submission" date="2024-06" db="UniProtKB">
        <authorList>
            <consortium name="Ensembl"/>
        </authorList>
    </citation>
    <scope>IDENTIFICATION</scope>
</reference>
<dbReference type="EMBL" id="AEYP01058988">
    <property type="status" value="NOT_ANNOTATED_CDS"/>
    <property type="molecule type" value="Genomic_DNA"/>
</dbReference>
<dbReference type="EMBL" id="AEYP01058991">
    <property type="status" value="NOT_ANNOTATED_CDS"/>
    <property type="molecule type" value="Genomic_DNA"/>
</dbReference>
<dbReference type="EMBL" id="AEYP01058993">
    <property type="status" value="NOT_ANNOTATED_CDS"/>
    <property type="molecule type" value="Genomic_DNA"/>
</dbReference>
<dbReference type="EMBL" id="AEYP01058989">
    <property type="status" value="NOT_ANNOTATED_CDS"/>
    <property type="molecule type" value="Genomic_DNA"/>
</dbReference>
<dbReference type="InParanoid" id="M3YWC4"/>
<protein>
    <submittedName>
        <fullName evidence="1">Uncharacterized protein</fullName>
    </submittedName>
</protein>
<proteinExistence type="predicted"/>
<dbReference type="EMBL" id="AEYP01058987">
    <property type="status" value="NOT_ANNOTATED_CDS"/>
    <property type="molecule type" value="Genomic_DNA"/>
</dbReference>
<dbReference type="HOGENOM" id="CLU_1880191_0_0_1"/>
<name>M3YWC4_MUSPF</name>
<sequence>MGGWHLGGHRAGPKAEIREGLLPHEGEDAALPPGSASTLPVAPAFPVPVLERVIPAQALLPHKQAQKAVAFLYGDSSFTTQQLICLFLMRRMYLNLQRVINLRYSTHCQLCLPQTWGLPTLVRGLVAVLEKRPWGS</sequence>
<dbReference type="EMBL" id="AEYP01058985">
    <property type="status" value="NOT_ANNOTATED_CDS"/>
    <property type="molecule type" value="Genomic_DNA"/>
</dbReference>
<evidence type="ECO:0000313" key="1">
    <source>
        <dbReference type="Ensembl" id="ENSMPUP00000015634.1"/>
    </source>
</evidence>
<dbReference type="Ensembl" id="ENSMPUT00000015875.1">
    <property type="protein sequence ID" value="ENSMPUP00000015634.1"/>
    <property type="gene ID" value="ENSMPUG00000015743.1"/>
</dbReference>
<dbReference type="AlphaFoldDB" id="M3YWC4"/>
<dbReference type="EMBL" id="AEYP01058986">
    <property type="status" value="NOT_ANNOTATED_CDS"/>
    <property type="molecule type" value="Genomic_DNA"/>
</dbReference>
<dbReference type="EMBL" id="AEYP01058990">
    <property type="status" value="NOT_ANNOTATED_CDS"/>
    <property type="molecule type" value="Genomic_DNA"/>
</dbReference>
<dbReference type="EMBL" id="AEYP01058984">
    <property type="status" value="NOT_ANNOTATED_CDS"/>
    <property type="molecule type" value="Genomic_DNA"/>
</dbReference>
<organism evidence="1">
    <name type="scientific">Mustela putorius furo</name>
    <name type="common">European domestic ferret</name>
    <name type="synonym">Mustela furo</name>
    <dbReference type="NCBI Taxonomy" id="9669"/>
    <lineage>
        <taxon>Eukaryota</taxon>
        <taxon>Metazoa</taxon>
        <taxon>Chordata</taxon>
        <taxon>Craniata</taxon>
        <taxon>Vertebrata</taxon>
        <taxon>Euteleostomi</taxon>
        <taxon>Mammalia</taxon>
        <taxon>Eutheria</taxon>
        <taxon>Laurasiatheria</taxon>
        <taxon>Carnivora</taxon>
        <taxon>Caniformia</taxon>
        <taxon>Musteloidea</taxon>
        <taxon>Mustelidae</taxon>
        <taxon>Mustelinae</taxon>
        <taxon>Mustela</taxon>
    </lineage>
</organism>
<accession>M3YWC4</accession>